<evidence type="ECO:0000313" key="1">
    <source>
        <dbReference type="Proteomes" id="UP000887565"/>
    </source>
</evidence>
<protein>
    <submittedName>
        <fullName evidence="2">Uncharacterized protein</fullName>
    </submittedName>
</protein>
<reference evidence="2" key="1">
    <citation type="submission" date="2022-11" db="UniProtKB">
        <authorList>
            <consortium name="WormBaseParasite"/>
        </authorList>
    </citation>
    <scope>IDENTIFICATION</scope>
</reference>
<dbReference type="AlphaFoldDB" id="A0A915ICX6"/>
<accession>A0A915ICX6</accession>
<organism evidence="1 2">
    <name type="scientific">Romanomermis culicivorax</name>
    <name type="common">Nematode worm</name>
    <dbReference type="NCBI Taxonomy" id="13658"/>
    <lineage>
        <taxon>Eukaryota</taxon>
        <taxon>Metazoa</taxon>
        <taxon>Ecdysozoa</taxon>
        <taxon>Nematoda</taxon>
        <taxon>Enoplea</taxon>
        <taxon>Dorylaimia</taxon>
        <taxon>Mermithida</taxon>
        <taxon>Mermithoidea</taxon>
        <taxon>Mermithidae</taxon>
        <taxon>Romanomermis</taxon>
    </lineage>
</organism>
<dbReference type="Proteomes" id="UP000887565">
    <property type="component" value="Unplaced"/>
</dbReference>
<name>A0A915ICX6_ROMCU</name>
<dbReference type="WBParaSite" id="nRc.2.0.1.t12035-RA">
    <property type="protein sequence ID" value="nRc.2.0.1.t12035-RA"/>
    <property type="gene ID" value="nRc.2.0.1.g12035"/>
</dbReference>
<proteinExistence type="predicted"/>
<sequence length="137" mass="15434">MRNELNPGIVDELLKDAKDALLELNASKNLGITDDLGFYLSSPDGKRSHNGVESNCFIDLAGQFKRVSDELTEKQRKMSDFENFDTSDYGGDFRKMSLDQVKAKCVRKSPGIFPVTINPAIHMGYQYVRYSDTQSND</sequence>
<keyword evidence="1" id="KW-1185">Reference proteome</keyword>
<evidence type="ECO:0000313" key="2">
    <source>
        <dbReference type="WBParaSite" id="nRc.2.0.1.t12035-RA"/>
    </source>
</evidence>